<keyword evidence="2" id="KW-0472">Membrane</keyword>
<comment type="caution">
    <text evidence="3">The sequence shown here is derived from an EMBL/GenBank/DDBJ whole genome shotgun (WGS) entry which is preliminary data.</text>
</comment>
<dbReference type="Proteomes" id="UP001556617">
    <property type="component" value="Unassembled WGS sequence"/>
</dbReference>
<evidence type="ECO:0000313" key="3">
    <source>
        <dbReference type="EMBL" id="MEX0380883.1"/>
    </source>
</evidence>
<name>A0ABV3S356_9LACO</name>
<evidence type="ECO:0000256" key="1">
    <source>
        <dbReference type="SAM" id="MobiDB-lite"/>
    </source>
</evidence>
<feature type="region of interest" description="Disordered" evidence="1">
    <location>
        <begin position="99"/>
        <end position="135"/>
    </location>
</feature>
<sequence>MLKYIRELSIWILSWIVGKFFKLSSVDALSLATVITAVVYLAFMVAQYINNLESWQNSVNQHINSQGDKITPTARTQLNNTNSNNSNINISVAPSVFTGNKTVTPDDETSIDPKVKDNAYTGNHPNKIEKETNND</sequence>
<keyword evidence="2" id="KW-0812">Transmembrane</keyword>
<dbReference type="RefSeq" id="WP_367974283.1">
    <property type="nucleotide sequence ID" value="NZ_JBFPEQ010000001.1"/>
</dbReference>
<gene>
    <name evidence="3" type="ORF">AB3K24_05910</name>
</gene>
<keyword evidence="4" id="KW-1185">Reference proteome</keyword>
<proteinExistence type="predicted"/>
<evidence type="ECO:0000256" key="2">
    <source>
        <dbReference type="SAM" id="Phobius"/>
    </source>
</evidence>
<organism evidence="3 4">
    <name type="scientific">Leuconostoc aquikimchii</name>
    <dbReference type="NCBI Taxonomy" id="3236804"/>
    <lineage>
        <taxon>Bacteria</taxon>
        <taxon>Bacillati</taxon>
        <taxon>Bacillota</taxon>
        <taxon>Bacilli</taxon>
        <taxon>Lactobacillales</taxon>
        <taxon>Lactobacillaceae</taxon>
        <taxon>Leuconostoc</taxon>
    </lineage>
</organism>
<feature type="transmembrane region" description="Helical" evidence="2">
    <location>
        <begin position="28"/>
        <end position="49"/>
    </location>
</feature>
<accession>A0ABV3S356</accession>
<feature type="compositionally biased region" description="Basic and acidic residues" evidence="1">
    <location>
        <begin position="126"/>
        <end position="135"/>
    </location>
</feature>
<dbReference type="EMBL" id="JBFPER010000001">
    <property type="protein sequence ID" value="MEX0380883.1"/>
    <property type="molecule type" value="Genomic_DNA"/>
</dbReference>
<reference evidence="3 4" key="1">
    <citation type="submission" date="2024-07" db="EMBL/GenBank/DDBJ databases">
        <authorList>
            <person name="Yun M."/>
        </authorList>
    </citation>
    <scope>NUCLEOTIDE SEQUENCE [LARGE SCALE GENOMIC DNA]</scope>
    <source>
        <strain evidence="3 4">MS01</strain>
    </source>
</reference>
<keyword evidence="2" id="KW-1133">Transmembrane helix</keyword>
<protein>
    <submittedName>
        <fullName evidence="3">Uncharacterized protein</fullName>
    </submittedName>
</protein>
<evidence type="ECO:0000313" key="4">
    <source>
        <dbReference type="Proteomes" id="UP001556617"/>
    </source>
</evidence>